<keyword evidence="1 5" id="KW-0413">Isomerase</keyword>
<dbReference type="EC" id="5.2.1.8" evidence="5"/>
<dbReference type="InterPro" id="IPR027304">
    <property type="entry name" value="Trigger_fact/SurA_dom_sf"/>
</dbReference>
<keyword evidence="3" id="KW-0812">Transmembrane</keyword>
<feature type="transmembrane region" description="Helical" evidence="3">
    <location>
        <begin position="59"/>
        <end position="79"/>
    </location>
</feature>
<evidence type="ECO:0000313" key="6">
    <source>
        <dbReference type="Proteomes" id="UP001057702"/>
    </source>
</evidence>
<feature type="domain" description="PpiC" evidence="4">
    <location>
        <begin position="235"/>
        <end position="325"/>
    </location>
</feature>
<keyword evidence="1" id="KW-0697">Rotamase</keyword>
<evidence type="ECO:0000256" key="3">
    <source>
        <dbReference type="SAM" id="Phobius"/>
    </source>
</evidence>
<dbReference type="InterPro" id="IPR050245">
    <property type="entry name" value="PrsA_foldase"/>
</dbReference>
<accession>A0ABT1PNH3</accession>
<keyword evidence="3" id="KW-1133">Transmembrane helix</keyword>
<keyword evidence="6" id="KW-1185">Reference proteome</keyword>
<feature type="region of interest" description="Disordered" evidence="2">
    <location>
        <begin position="1"/>
        <end position="40"/>
    </location>
</feature>
<proteinExistence type="predicted"/>
<feature type="compositionally biased region" description="Polar residues" evidence="2">
    <location>
        <begin position="1"/>
        <end position="13"/>
    </location>
</feature>
<dbReference type="InterPro" id="IPR000297">
    <property type="entry name" value="PPIase_PpiC"/>
</dbReference>
<dbReference type="Gene3D" id="3.10.50.40">
    <property type="match status" value="1"/>
</dbReference>
<dbReference type="EMBL" id="JANFNG010000001">
    <property type="protein sequence ID" value="MCQ4079213.1"/>
    <property type="molecule type" value="Genomic_DNA"/>
</dbReference>
<dbReference type="GO" id="GO:0003755">
    <property type="term" value="F:peptidyl-prolyl cis-trans isomerase activity"/>
    <property type="evidence" value="ECO:0007669"/>
    <property type="project" value="UniProtKB-EC"/>
</dbReference>
<dbReference type="PROSITE" id="PS50198">
    <property type="entry name" value="PPIC_PPIASE_2"/>
    <property type="match status" value="1"/>
</dbReference>
<dbReference type="Pfam" id="PF13624">
    <property type="entry name" value="SurA_N_3"/>
    <property type="match status" value="1"/>
</dbReference>
<name>A0ABT1PNH3_9ACTN</name>
<sequence>MKSTRLESITASTEDVPADQADILDAPTGSEPSDETPAEGWARRLRRAARMPVSRWRRAVLVVVVVLLLGGGTGGYFWLTAGRLPSGVALRVDGQDVTVSQLQAEAARLRALYGVQQPTDKSKVNGFWRSMAQAEAVRIILDHTAHDRNVVISDKAAQDVITRFVTQEYGDGQDAQAKFLAALGNAGTSETDVLDEIKHMLAVNQLFSQVTSGVTVTDPDVRRAYAQRRDQLGTPERRDIHNIVVGSKDEAISVVNQLAHGASFSSLARQVSLDDSTRDSGGDLGQVSASQLDSGYAKVAFAAPLNGVFGPVQSQYGWNVGQVTQILPPVPASFDTVAGQLKQELVSEKAMSVWRNWLSQQIRGAHAQYAATYRPSDPNALPASPQPGGAGATQSGGSDALPAAPSVQPAQ</sequence>
<dbReference type="PROSITE" id="PS01096">
    <property type="entry name" value="PPIC_PPIASE_1"/>
    <property type="match status" value="1"/>
</dbReference>
<evidence type="ECO:0000259" key="4">
    <source>
        <dbReference type="PROSITE" id="PS50198"/>
    </source>
</evidence>
<dbReference type="SUPFAM" id="SSF54534">
    <property type="entry name" value="FKBP-like"/>
    <property type="match status" value="1"/>
</dbReference>
<evidence type="ECO:0000256" key="1">
    <source>
        <dbReference type="PROSITE-ProRule" id="PRU00278"/>
    </source>
</evidence>
<dbReference type="PANTHER" id="PTHR47245">
    <property type="entry name" value="PEPTIDYLPROLYL ISOMERASE"/>
    <property type="match status" value="1"/>
</dbReference>
<dbReference type="PANTHER" id="PTHR47245:SF2">
    <property type="entry name" value="PEPTIDYL-PROLYL CIS-TRANS ISOMERASE HP_0175-RELATED"/>
    <property type="match status" value="1"/>
</dbReference>
<dbReference type="Pfam" id="PF13145">
    <property type="entry name" value="Rotamase_2"/>
    <property type="match status" value="1"/>
</dbReference>
<organism evidence="5 6">
    <name type="scientific">Streptomyces humicola</name>
    <dbReference type="NCBI Taxonomy" id="2953240"/>
    <lineage>
        <taxon>Bacteria</taxon>
        <taxon>Bacillati</taxon>
        <taxon>Actinomycetota</taxon>
        <taxon>Actinomycetes</taxon>
        <taxon>Kitasatosporales</taxon>
        <taxon>Streptomycetaceae</taxon>
        <taxon>Streptomyces</taxon>
    </lineage>
</organism>
<dbReference type="Proteomes" id="UP001057702">
    <property type="component" value="Unassembled WGS sequence"/>
</dbReference>
<comment type="caution">
    <text evidence="5">The sequence shown here is derived from an EMBL/GenBank/DDBJ whole genome shotgun (WGS) entry which is preliminary data.</text>
</comment>
<reference evidence="5" key="1">
    <citation type="submission" date="2022-06" db="EMBL/GenBank/DDBJ databases">
        <title>Draft genome sequence of Streptomyces sp. RB6PN25 isolated from peat swamp forest in Thailand.</title>
        <authorList>
            <person name="Duangmal K."/>
            <person name="Klaysubun C."/>
        </authorList>
    </citation>
    <scope>NUCLEOTIDE SEQUENCE</scope>
    <source>
        <strain evidence="5">RB6PN25</strain>
    </source>
</reference>
<evidence type="ECO:0000256" key="2">
    <source>
        <dbReference type="SAM" id="MobiDB-lite"/>
    </source>
</evidence>
<dbReference type="InterPro" id="IPR023058">
    <property type="entry name" value="PPIase_PpiC_CS"/>
</dbReference>
<gene>
    <name evidence="5" type="ORF">NGB36_00920</name>
</gene>
<keyword evidence="3" id="KW-0472">Membrane</keyword>
<protein>
    <submittedName>
        <fullName evidence="5">Peptidylprolyl isomerase</fullName>
        <ecNumber evidence="5">5.2.1.8</ecNumber>
    </submittedName>
</protein>
<feature type="region of interest" description="Disordered" evidence="2">
    <location>
        <begin position="373"/>
        <end position="411"/>
    </location>
</feature>
<dbReference type="InterPro" id="IPR046357">
    <property type="entry name" value="PPIase_dom_sf"/>
</dbReference>
<dbReference type="RefSeq" id="WP_255918065.1">
    <property type="nucleotide sequence ID" value="NZ_JANFNG010000001.1"/>
</dbReference>
<evidence type="ECO:0000313" key="5">
    <source>
        <dbReference type="EMBL" id="MCQ4079213.1"/>
    </source>
</evidence>
<dbReference type="SUPFAM" id="SSF109998">
    <property type="entry name" value="Triger factor/SurA peptide-binding domain-like"/>
    <property type="match status" value="1"/>
</dbReference>